<dbReference type="InterPro" id="IPR001789">
    <property type="entry name" value="Sig_transdc_resp-reg_receiver"/>
</dbReference>
<dbReference type="GO" id="GO:0000160">
    <property type="term" value="P:phosphorelay signal transduction system"/>
    <property type="evidence" value="ECO:0007669"/>
    <property type="project" value="InterPro"/>
</dbReference>
<dbReference type="Gene3D" id="3.40.50.2300">
    <property type="match status" value="1"/>
</dbReference>
<dbReference type="Proteomes" id="UP000092612">
    <property type="component" value="Unassembled WGS sequence"/>
</dbReference>
<dbReference type="PROSITE" id="PS50930">
    <property type="entry name" value="HTH_LYTTR"/>
    <property type="match status" value="1"/>
</dbReference>
<dbReference type="EMBL" id="LSFL01000005">
    <property type="protein sequence ID" value="OBY67280.1"/>
    <property type="molecule type" value="Genomic_DNA"/>
</dbReference>
<keyword evidence="1 2" id="KW-0597">Phosphoprotein</keyword>
<reference evidence="6" key="1">
    <citation type="submission" date="2016-02" db="EMBL/GenBank/DDBJ databases">
        <title>Paenibacillus sp. LPB0068, isolated from Crassostrea gigas.</title>
        <authorList>
            <person name="Shin S.-K."/>
            <person name="Yi H."/>
        </authorList>
    </citation>
    <scope>NUCLEOTIDE SEQUENCE [LARGE SCALE GENOMIC DNA]</scope>
    <source>
        <strain evidence="6">KCTC 23969</strain>
    </source>
</reference>
<dbReference type="OrthoDB" id="2962330at2"/>
<evidence type="ECO:0000313" key="6">
    <source>
        <dbReference type="Proteomes" id="UP000092612"/>
    </source>
</evidence>
<dbReference type="PANTHER" id="PTHR44591:SF3">
    <property type="entry name" value="RESPONSE REGULATORY DOMAIN-CONTAINING PROTEIN"/>
    <property type="match status" value="1"/>
</dbReference>
<dbReference type="Gene3D" id="2.40.50.1020">
    <property type="entry name" value="LytTr DNA-binding domain"/>
    <property type="match status" value="1"/>
</dbReference>
<dbReference type="RefSeq" id="WP_068357118.1">
    <property type="nucleotide sequence ID" value="NZ_CP019337.1"/>
</dbReference>
<dbReference type="Pfam" id="PF00072">
    <property type="entry name" value="Response_reg"/>
    <property type="match status" value="1"/>
</dbReference>
<name>A0A1B8U5Y4_9FLAO</name>
<dbReference type="SMART" id="SM00448">
    <property type="entry name" value="REC"/>
    <property type="match status" value="1"/>
</dbReference>
<gene>
    <name evidence="5" type="ORF">LPB301_02780</name>
</gene>
<dbReference type="SMART" id="SM00850">
    <property type="entry name" value="LytTR"/>
    <property type="match status" value="1"/>
</dbReference>
<sequence>MNKIKILVVEDELIIADNICDTLEDLGYEALEPAINYTEALIRIEEEKPDIAILDIQLSGRKTGIDIAKKIRESYNFPFIFLTSNSDAFTLNQAKEVMPPAYLVKPFSKDELYTSIEIALFNFSNKIGKIDKENLIIKNSIFIKEKGSYHKVNFDDILYLKSAHVYIEIILKKHQKIVVRTSLNDIIEKLNDDFIRIHRGYIVNTQYLTQISQNYVKINSDEIPIGKKYKEDILDKINMI</sequence>
<dbReference type="PANTHER" id="PTHR44591">
    <property type="entry name" value="STRESS RESPONSE REGULATOR PROTEIN 1"/>
    <property type="match status" value="1"/>
</dbReference>
<dbReference type="AlphaFoldDB" id="A0A1B8U5Y4"/>
<evidence type="ECO:0000259" key="3">
    <source>
        <dbReference type="PROSITE" id="PS50110"/>
    </source>
</evidence>
<organism evidence="5 6">
    <name type="scientific">Polaribacter reichenbachii</name>
    <dbReference type="NCBI Taxonomy" id="996801"/>
    <lineage>
        <taxon>Bacteria</taxon>
        <taxon>Pseudomonadati</taxon>
        <taxon>Bacteroidota</taxon>
        <taxon>Flavobacteriia</taxon>
        <taxon>Flavobacteriales</taxon>
        <taxon>Flavobacteriaceae</taxon>
    </lineage>
</organism>
<dbReference type="InterPro" id="IPR050595">
    <property type="entry name" value="Bact_response_regulator"/>
</dbReference>
<feature type="domain" description="HTH LytTR-type" evidence="4">
    <location>
        <begin position="141"/>
        <end position="208"/>
    </location>
</feature>
<evidence type="ECO:0000256" key="2">
    <source>
        <dbReference type="PROSITE-ProRule" id="PRU00169"/>
    </source>
</evidence>
<feature type="domain" description="Response regulatory" evidence="3">
    <location>
        <begin position="5"/>
        <end position="120"/>
    </location>
</feature>
<proteinExistence type="predicted"/>
<feature type="modified residue" description="4-aspartylphosphate" evidence="2">
    <location>
        <position position="55"/>
    </location>
</feature>
<keyword evidence="6" id="KW-1185">Reference proteome</keyword>
<accession>A0A1B8U5Y4</accession>
<dbReference type="InterPro" id="IPR007492">
    <property type="entry name" value="LytTR_DNA-bd_dom"/>
</dbReference>
<evidence type="ECO:0000256" key="1">
    <source>
        <dbReference type="ARBA" id="ARBA00022553"/>
    </source>
</evidence>
<comment type="caution">
    <text evidence="5">The sequence shown here is derived from an EMBL/GenBank/DDBJ whole genome shotgun (WGS) entry which is preliminary data.</text>
</comment>
<dbReference type="GO" id="GO:0003677">
    <property type="term" value="F:DNA binding"/>
    <property type="evidence" value="ECO:0007669"/>
    <property type="project" value="InterPro"/>
</dbReference>
<dbReference type="KEGG" id="prn:BW723_06710"/>
<dbReference type="SUPFAM" id="SSF52172">
    <property type="entry name" value="CheY-like"/>
    <property type="match status" value="1"/>
</dbReference>
<dbReference type="Pfam" id="PF04397">
    <property type="entry name" value="LytTR"/>
    <property type="match status" value="1"/>
</dbReference>
<evidence type="ECO:0000259" key="4">
    <source>
        <dbReference type="PROSITE" id="PS50930"/>
    </source>
</evidence>
<dbReference type="PROSITE" id="PS50110">
    <property type="entry name" value="RESPONSE_REGULATORY"/>
    <property type="match status" value="1"/>
</dbReference>
<dbReference type="CDD" id="cd17534">
    <property type="entry name" value="REC_DC-like"/>
    <property type="match status" value="1"/>
</dbReference>
<protein>
    <submittedName>
        <fullName evidence="5">LytR family transcriptional regulator</fullName>
    </submittedName>
</protein>
<evidence type="ECO:0000313" key="5">
    <source>
        <dbReference type="EMBL" id="OBY67280.1"/>
    </source>
</evidence>
<dbReference type="InterPro" id="IPR011006">
    <property type="entry name" value="CheY-like_superfamily"/>
</dbReference>
<dbReference type="STRING" id="996801.BW723_06710"/>